<dbReference type="NCBIfam" id="TIGR03156">
    <property type="entry name" value="GTP_HflX"/>
    <property type="match status" value="1"/>
</dbReference>
<evidence type="ECO:0000256" key="6">
    <source>
        <dbReference type="HAMAP-Rule" id="MF_00900"/>
    </source>
</evidence>
<organism evidence="11 12">
    <name type="scientific">Fundicoccus ignavus</name>
    <dbReference type="NCBI Taxonomy" id="2664442"/>
    <lineage>
        <taxon>Bacteria</taxon>
        <taxon>Bacillati</taxon>
        <taxon>Bacillota</taxon>
        <taxon>Bacilli</taxon>
        <taxon>Lactobacillales</taxon>
        <taxon>Aerococcaceae</taxon>
        <taxon>Fundicoccus</taxon>
    </lineage>
</organism>
<evidence type="ECO:0000313" key="10">
    <source>
        <dbReference type="EMBL" id="MRI81879.1"/>
    </source>
</evidence>
<keyword evidence="4 8" id="KW-0460">Magnesium</keyword>
<feature type="binding site" evidence="7">
    <location>
        <begin position="320"/>
        <end position="323"/>
    </location>
    <ligand>
        <name>GTP</name>
        <dbReference type="ChEBI" id="CHEBI:37565"/>
    </ligand>
</feature>
<reference evidence="12 13" key="1">
    <citation type="submission" date="2019-11" db="EMBL/GenBank/DDBJ databases">
        <title>Characterisation of Fundicoccus ignavus gen. nov. sp. nov., a novel genus of the family Aerococcaceae isolated from bulk tank milk.</title>
        <authorList>
            <person name="Siebert A."/>
            <person name="Huptas C."/>
            <person name="Wenning M."/>
            <person name="Scherer S."/>
            <person name="Doll E.V."/>
        </authorList>
    </citation>
    <scope>NUCLEOTIDE SEQUENCE [LARGE SCALE GENOMIC DNA]</scope>
    <source>
        <strain evidence="10 13">DSM 109653</strain>
        <strain evidence="11 12">WS4759</strain>
    </source>
</reference>
<comment type="subcellular location">
    <subcellularLocation>
        <location evidence="6">Cytoplasm</location>
    </subcellularLocation>
    <text evidence="6">May associate with membranes.</text>
</comment>
<dbReference type="GO" id="GO:0005525">
    <property type="term" value="F:GTP binding"/>
    <property type="evidence" value="ECO:0007669"/>
    <property type="project" value="UniProtKB-UniRule"/>
</dbReference>
<feature type="binding site" evidence="7">
    <location>
        <begin position="207"/>
        <end position="214"/>
    </location>
    <ligand>
        <name>GTP</name>
        <dbReference type="ChEBI" id="CHEBI:37565"/>
    </ligand>
</feature>
<keyword evidence="2 8" id="KW-0479">Metal-binding</keyword>
<feature type="binding site" evidence="8">
    <location>
        <position position="214"/>
    </location>
    <ligand>
        <name>Mg(2+)</name>
        <dbReference type="ChEBI" id="CHEBI:18420"/>
    </ligand>
</feature>
<dbReference type="PANTHER" id="PTHR10229:SF0">
    <property type="entry name" value="GTP-BINDING PROTEIN 6-RELATED"/>
    <property type="match status" value="1"/>
</dbReference>
<keyword evidence="5 6" id="KW-0342">GTP-binding</keyword>
<evidence type="ECO:0000256" key="1">
    <source>
        <dbReference type="ARBA" id="ARBA00022490"/>
    </source>
</evidence>
<dbReference type="PRINTS" id="PR00326">
    <property type="entry name" value="GTP1OBG"/>
</dbReference>
<comment type="caution">
    <text evidence="11">The sequence shown here is derived from an EMBL/GenBank/DDBJ whole genome shotgun (WGS) entry which is preliminary data.</text>
</comment>
<dbReference type="GO" id="GO:0043022">
    <property type="term" value="F:ribosome binding"/>
    <property type="evidence" value="ECO:0007669"/>
    <property type="project" value="TreeGrafter"/>
</dbReference>
<evidence type="ECO:0000256" key="8">
    <source>
        <dbReference type="PIRSR" id="PIRSR006809-2"/>
    </source>
</evidence>
<dbReference type="Pfam" id="PF13167">
    <property type="entry name" value="GTP-bdg_N"/>
    <property type="match status" value="1"/>
</dbReference>
<keyword evidence="1 6" id="KW-0963">Cytoplasm</keyword>
<dbReference type="InterPro" id="IPR027417">
    <property type="entry name" value="P-loop_NTPase"/>
</dbReference>
<dbReference type="AlphaFoldDB" id="A0A6I2GNU8"/>
<comment type="similarity">
    <text evidence="6">Belongs to the TRAFAC class OBG-HflX-like GTPase superfamily. HflX GTPase family.</text>
</comment>
<feature type="binding site" evidence="7">
    <location>
        <begin position="341"/>
        <end position="343"/>
    </location>
    <ligand>
        <name>GTP</name>
        <dbReference type="ChEBI" id="CHEBI:37565"/>
    </ligand>
</feature>
<evidence type="ECO:0000256" key="2">
    <source>
        <dbReference type="ARBA" id="ARBA00022723"/>
    </source>
</evidence>
<dbReference type="Gene3D" id="6.10.250.2860">
    <property type="match status" value="1"/>
</dbReference>
<dbReference type="GO" id="GO:0003924">
    <property type="term" value="F:GTPase activity"/>
    <property type="evidence" value="ECO:0007669"/>
    <property type="project" value="UniProtKB-UniRule"/>
</dbReference>
<feature type="binding site" evidence="7">
    <location>
        <begin position="254"/>
        <end position="257"/>
    </location>
    <ligand>
        <name>GTP</name>
        <dbReference type="ChEBI" id="CHEBI:37565"/>
    </ligand>
</feature>
<feature type="domain" description="Hflx-type G" evidence="9">
    <location>
        <begin position="201"/>
        <end position="363"/>
    </location>
</feature>
<dbReference type="GO" id="GO:0005737">
    <property type="term" value="C:cytoplasm"/>
    <property type="evidence" value="ECO:0007669"/>
    <property type="project" value="UniProtKB-SubCell"/>
</dbReference>
<dbReference type="NCBIfam" id="TIGR00231">
    <property type="entry name" value="small_GTP"/>
    <property type="match status" value="1"/>
</dbReference>
<dbReference type="Gene3D" id="3.40.50.300">
    <property type="entry name" value="P-loop containing nucleotide triphosphate hydrolases"/>
    <property type="match status" value="1"/>
</dbReference>
<evidence type="ECO:0000313" key="13">
    <source>
        <dbReference type="Proteomes" id="UP000469870"/>
    </source>
</evidence>
<evidence type="ECO:0000313" key="11">
    <source>
        <dbReference type="EMBL" id="MRI85195.1"/>
    </source>
</evidence>
<evidence type="ECO:0000259" key="9">
    <source>
        <dbReference type="PROSITE" id="PS51705"/>
    </source>
</evidence>
<dbReference type="InterPro" id="IPR042108">
    <property type="entry name" value="GTPase_HflX_N_sf"/>
</dbReference>
<dbReference type="Proteomes" id="UP000469870">
    <property type="component" value="Unassembled WGS sequence"/>
</dbReference>
<dbReference type="SUPFAM" id="SSF52540">
    <property type="entry name" value="P-loop containing nucleoside triphosphate hydrolases"/>
    <property type="match status" value="1"/>
</dbReference>
<keyword evidence="3 6" id="KW-0547">Nucleotide-binding</keyword>
<dbReference type="InterPro" id="IPR025121">
    <property type="entry name" value="GTPase_HflX_N"/>
</dbReference>
<dbReference type="InterPro" id="IPR030394">
    <property type="entry name" value="G_HFLX_dom"/>
</dbReference>
<accession>A0A6I2GNU8</accession>
<proteinExistence type="inferred from homology"/>
<dbReference type="Pfam" id="PF01926">
    <property type="entry name" value="MMR_HSR1"/>
    <property type="match status" value="1"/>
</dbReference>
<dbReference type="PANTHER" id="PTHR10229">
    <property type="entry name" value="GTP-BINDING PROTEIN HFLX"/>
    <property type="match status" value="1"/>
</dbReference>
<dbReference type="Gene3D" id="3.40.50.11060">
    <property type="entry name" value="GTPase HflX, N-terminal domain"/>
    <property type="match status" value="1"/>
</dbReference>
<protein>
    <recommendedName>
        <fullName evidence="6">GTPase HflX</fullName>
    </recommendedName>
    <alternativeName>
        <fullName evidence="6">GTP-binding protein HflX</fullName>
    </alternativeName>
</protein>
<dbReference type="Proteomes" id="UP000430975">
    <property type="component" value="Unassembled WGS sequence"/>
</dbReference>
<name>A0A6I2GNU8_9LACT</name>
<dbReference type="InterPro" id="IPR005225">
    <property type="entry name" value="Small_GTP-bd"/>
</dbReference>
<dbReference type="GO" id="GO:0046872">
    <property type="term" value="F:metal ion binding"/>
    <property type="evidence" value="ECO:0007669"/>
    <property type="project" value="UniProtKB-KW"/>
</dbReference>
<dbReference type="EMBL" id="WJQS01000003">
    <property type="protein sequence ID" value="MRI85195.1"/>
    <property type="molecule type" value="Genomic_DNA"/>
</dbReference>
<comment type="subunit">
    <text evidence="6">Monomer. Associates with the 50S ribosomal subunit.</text>
</comment>
<dbReference type="InterPro" id="IPR016496">
    <property type="entry name" value="GTPase_HflX"/>
</dbReference>
<dbReference type="FunFam" id="3.40.50.11060:FF:000001">
    <property type="entry name" value="GTPase HflX"/>
    <property type="match status" value="1"/>
</dbReference>
<dbReference type="Pfam" id="PF16360">
    <property type="entry name" value="GTP-bdg_M"/>
    <property type="match status" value="1"/>
</dbReference>
<gene>
    <name evidence="6 11" type="primary">hflX</name>
    <name evidence="11" type="ORF">GIY09_04805</name>
    <name evidence="10" type="ORF">GIY11_07585</name>
</gene>
<evidence type="ECO:0000256" key="7">
    <source>
        <dbReference type="PIRSR" id="PIRSR006809-1"/>
    </source>
</evidence>
<dbReference type="CDD" id="cd01878">
    <property type="entry name" value="HflX"/>
    <property type="match status" value="1"/>
</dbReference>
<keyword evidence="12" id="KW-1185">Reference proteome</keyword>
<feature type="binding site" evidence="7">
    <location>
        <begin position="232"/>
        <end position="236"/>
    </location>
    <ligand>
        <name>GTP</name>
        <dbReference type="ChEBI" id="CHEBI:37565"/>
    </ligand>
</feature>
<dbReference type="InterPro" id="IPR032305">
    <property type="entry name" value="GTP-bd_M"/>
</dbReference>
<evidence type="ECO:0000256" key="3">
    <source>
        <dbReference type="ARBA" id="ARBA00022741"/>
    </source>
</evidence>
<dbReference type="RefSeq" id="WP_153862084.1">
    <property type="nucleotide sequence ID" value="NZ_WJQR01000006.1"/>
</dbReference>
<dbReference type="EMBL" id="WJQR01000006">
    <property type="protein sequence ID" value="MRI81879.1"/>
    <property type="molecule type" value="Genomic_DNA"/>
</dbReference>
<dbReference type="HAMAP" id="MF_00900">
    <property type="entry name" value="GTPase_HflX"/>
    <property type="match status" value="1"/>
</dbReference>
<dbReference type="PROSITE" id="PS51705">
    <property type="entry name" value="G_HFLX"/>
    <property type="match status" value="1"/>
</dbReference>
<evidence type="ECO:0000256" key="4">
    <source>
        <dbReference type="ARBA" id="ARBA00022842"/>
    </source>
</evidence>
<dbReference type="PIRSF" id="PIRSF006809">
    <property type="entry name" value="GTP-binding_hflX_prd"/>
    <property type="match status" value="1"/>
</dbReference>
<feature type="binding site" evidence="8">
    <location>
        <position position="234"/>
    </location>
    <ligand>
        <name>Mg(2+)</name>
        <dbReference type="ChEBI" id="CHEBI:18420"/>
    </ligand>
</feature>
<dbReference type="InterPro" id="IPR006073">
    <property type="entry name" value="GTP-bd"/>
</dbReference>
<evidence type="ECO:0000313" key="12">
    <source>
        <dbReference type="Proteomes" id="UP000430975"/>
    </source>
</evidence>
<sequence>MIEVESSPERVMLVGVQTQKYSDEHFASLMKELSSLTETAGGEPVKIMTQKLTRLDTRTAVGSGKLEEIKAQVEVEEIDLVIFFNELTPSMNRHIEEGLEVRVIDRVQLILDIFALRANSREGKLQVELAQYEFLLPRMHGQGKYLSRLGGGIGTRGPGETKLETDRRYIRSLINNIKKELEDLDSHRERTRIRRQSGREFNLGLVGYTNAGKSTLLSQLTETETYIQDQLFATLDPLTRKLTINGQTAFTLTDTVGFIEELPTQLIQAFKSTLEEMRYVDLMIHVVDASSPERDRHEQTVLSLLKDLNMEHIPLLTIYNKSDKIENGNFEPTLFPNVLISAYEPDDLERLKQKIWEVSLENSEKFTVEIQPEESELLALYRQKTLIESIDFNEERQFYILTGYRRRLVEDNRNAGGN</sequence>
<evidence type="ECO:0000256" key="5">
    <source>
        <dbReference type="ARBA" id="ARBA00023134"/>
    </source>
</evidence>
<comment type="function">
    <text evidence="6">GTPase that associates with the 50S ribosomal subunit and may have a role during protein synthesis or ribosome biogenesis.</text>
</comment>
<comment type="cofactor">
    <cofactor evidence="8">
        <name>Mg(2+)</name>
        <dbReference type="ChEBI" id="CHEBI:18420"/>
    </cofactor>
</comment>